<keyword evidence="3" id="KW-1185">Reference proteome</keyword>
<reference evidence="2 3" key="1">
    <citation type="submission" date="2019-02" db="EMBL/GenBank/DDBJ databases">
        <title>Deep-cultivation of Planctomycetes and their phenomic and genomic characterization uncovers novel biology.</title>
        <authorList>
            <person name="Wiegand S."/>
            <person name="Jogler M."/>
            <person name="Boedeker C."/>
            <person name="Pinto D."/>
            <person name="Vollmers J."/>
            <person name="Rivas-Marin E."/>
            <person name="Kohn T."/>
            <person name="Peeters S.H."/>
            <person name="Heuer A."/>
            <person name="Rast P."/>
            <person name="Oberbeckmann S."/>
            <person name="Bunk B."/>
            <person name="Jeske O."/>
            <person name="Meyerdierks A."/>
            <person name="Storesund J.E."/>
            <person name="Kallscheuer N."/>
            <person name="Luecker S."/>
            <person name="Lage O.M."/>
            <person name="Pohl T."/>
            <person name="Merkel B.J."/>
            <person name="Hornburger P."/>
            <person name="Mueller R.-W."/>
            <person name="Bruemmer F."/>
            <person name="Labrenz M."/>
            <person name="Spormann A.M."/>
            <person name="Op Den Camp H."/>
            <person name="Overmann J."/>
            <person name="Amann R."/>
            <person name="Jetten M.S.M."/>
            <person name="Mascher T."/>
            <person name="Medema M.H."/>
            <person name="Devos D.P."/>
            <person name="Kaster A.-K."/>
            <person name="Ovreas L."/>
            <person name="Rohde M."/>
            <person name="Galperin M.Y."/>
            <person name="Jogler C."/>
        </authorList>
    </citation>
    <scope>NUCLEOTIDE SEQUENCE [LARGE SCALE GENOMIC DNA]</scope>
    <source>
        <strain evidence="2 3">Pla52n</strain>
    </source>
</reference>
<gene>
    <name evidence="2" type="ORF">Pla52n_23560</name>
</gene>
<dbReference type="Proteomes" id="UP000320176">
    <property type="component" value="Unassembled WGS sequence"/>
</dbReference>
<organism evidence="2 3">
    <name type="scientific">Stieleria varia</name>
    <dbReference type="NCBI Taxonomy" id="2528005"/>
    <lineage>
        <taxon>Bacteria</taxon>
        <taxon>Pseudomonadati</taxon>
        <taxon>Planctomycetota</taxon>
        <taxon>Planctomycetia</taxon>
        <taxon>Pirellulales</taxon>
        <taxon>Pirellulaceae</taxon>
        <taxon>Stieleria</taxon>
    </lineage>
</organism>
<protein>
    <submittedName>
        <fullName evidence="2">Uncharacterized protein</fullName>
    </submittedName>
</protein>
<name>A0A5C6AZ98_9BACT</name>
<feature type="region of interest" description="Disordered" evidence="1">
    <location>
        <begin position="41"/>
        <end position="69"/>
    </location>
</feature>
<dbReference type="AlphaFoldDB" id="A0A5C6AZ98"/>
<sequence>MPRPHRVQFPGTIYHLIREKMSDTELEEWVQIRRGVVTSVDGLGGASSIRNRTSSQSTPPRSRRQKGHWVRALFLG</sequence>
<dbReference type="EMBL" id="SJPN01000003">
    <property type="protein sequence ID" value="TWU04316.1"/>
    <property type="molecule type" value="Genomic_DNA"/>
</dbReference>
<evidence type="ECO:0000313" key="2">
    <source>
        <dbReference type="EMBL" id="TWU04316.1"/>
    </source>
</evidence>
<evidence type="ECO:0000313" key="3">
    <source>
        <dbReference type="Proteomes" id="UP000320176"/>
    </source>
</evidence>
<evidence type="ECO:0000256" key="1">
    <source>
        <dbReference type="SAM" id="MobiDB-lite"/>
    </source>
</evidence>
<accession>A0A5C6AZ98</accession>
<comment type="caution">
    <text evidence="2">The sequence shown here is derived from an EMBL/GenBank/DDBJ whole genome shotgun (WGS) entry which is preliminary data.</text>
</comment>
<proteinExistence type="predicted"/>